<dbReference type="Proteomes" id="UP000266385">
    <property type="component" value="Unassembled WGS sequence"/>
</dbReference>
<keyword evidence="3" id="KW-1185">Reference proteome</keyword>
<keyword evidence="1" id="KW-0472">Membrane</keyword>
<evidence type="ECO:0000313" key="2">
    <source>
        <dbReference type="EMBL" id="RIJ26645.1"/>
    </source>
</evidence>
<comment type="caution">
    <text evidence="2">The sequence shown here is derived from an EMBL/GenBank/DDBJ whole genome shotgun (WGS) entry which is preliminary data.</text>
</comment>
<keyword evidence="1" id="KW-1133">Transmembrane helix</keyword>
<feature type="transmembrane region" description="Helical" evidence="1">
    <location>
        <begin position="6"/>
        <end position="27"/>
    </location>
</feature>
<dbReference type="EMBL" id="QWFX01000016">
    <property type="protein sequence ID" value="RIJ26645.1"/>
    <property type="molecule type" value="Genomic_DNA"/>
</dbReference>
<reference evidence="2 3" key="1">
    <citation type="submission" date="2018-08" db="EMBL/GenBank/DDBJ databases">
        <title>Henriciella mobilis sp. nov., isolated from seawater.</title>
        <authorList>
            <person name="Cheng H."/>
            <person name="Wu Y.-H."/>
            <person name="Xu X.-W."/>
            <person name="Guo L.-L."/>
        </authorList>
    </citation>
    <scope>NUCLEOTIDE SEQUENCE [LARGE SCALE GENOMIC DNA]</scope>
    <source>
        <strain evidence="2 3">JN25</strain>
    </source>
</reference>
<sequence>MTLEQFYFIAGIVSSVAVIASLIFVGFQLRHAANQQRIETASGYYDIFRDHMKILSEAGMVDLFLRGLETAPDAFEAADRTRLNVFYTMVTRGYQVLHYQAGKKVFEEDFWRHTQNHFRDHLASKYYQGFWAARKHHFPPAFRELVDALIAAGPTAPLLEMSS</sequence>
<evidence type="ECO:0000256" key="1">
    <source>
        <dbReference type="SAM" id="Phobius"/>
    </source>
</evidence>
<evidence type="ECO:0000313" key="3">
    <source>
        <dbReference type="Proteomes" id="UP000266385"/>
    </source>
</evidence>
<proteinExistence type="predicted"/>
<name>A0A399R9D3_9PROT</name>
<dbReference type="OrthoDB" id="7628202at2"/>
<evidence type="ECO:0008006" key="4">
    <source>
        <dbReference type="Google" id="ProtNLM"/>
    </source>
</evidence>
<keyword evidence="1" id="KW-0812">Transmembrane</keyword>
<gene>
    <name evidence="2" type="ORF">D1223_16970</name>
</gene>
<dbReference type="AlphaFoldDB" id="A0A399R9D3"/>
<accession>A0A399R9D3</accession>
<dbReference type="RefSeq" id="WP_119377538.1">
    <property type="nucleotide sequence ID" value="NZ_QWFX01000016.1"/>
</dbReference>
<organism evidence="2 3">
    <name type="scientific">Henriciella mobilis</name>
    <dbReference type="NCBI Taxonomy" id="2305467"/>
    <lineage>
        <taxon>Bacteria</taxon>
        <taxon>Pseudomonadati</taxon>
        <taxon>Pseudomonadota</taxon>
        <taxon>Alphaproteobacteria</taxon>
        <taxon>Hyphomonadales</taxon>
        <taxon>Hyphomonadaceae</taxon>
        <taxon>Henriciella</taxon>
    </lineage>
</organism>
<protein>
    <recommendedName>
        <fullName evidence="4">DUF4760 domain-containing protein</fullName>
    </recommendedName>
</protein>